<protein>
    <recommendedName>
        <fullName evidence="5">Geminin</fullName>
    </recommendedName>
</protein>
<sequence length="250" mass="27561">MADTLVSQTIGKFSKKTSSTKTRKALHELQVSATDSAILVSSPGMMRQKEKALKPSENSIKEAGGEENGSKEHLLRRSKRKNLPHQNEDKEVQKESNPTKSLKTKGPKASKAKAAKSKSVSVSSNQSSLDSFVSVTSKSVDVSIPIEKEEVSEHSIFRDSTINNTLKADDCTMRVVRSTSDETNMLTCDEPGTAYWQMLAEERQKALEIALIENEELKTELEVLETENGQLKNVLHELESVVEVINACLA</sequence>
<organism evidence="3 4">
    <name type="scientific">Oedothorax gibbosus</name>
    <dbReference type="NCBI Taxonomy" id="931172"/>
    <lineage>
        <taxon>Eukaryota</taxon>
        <taxon>Metazoa</taxon>
        <taxon>Ecdysozoa</taxon>
        <taxon>Arthropoda</taxon>
        <taxon>Chelicerata</taxon>
        <taxon>Arachnida</taxon>
        <taxon>Araneae</taxon>
        <taxon>Araneomorphae</taxon>
        <taxon>Entelegynae</taxon>
        <taxon>Araneoidea</taxon>
        <taxon>Linyphiidae</taxon>
        <taxon>Erigoninae</taxon>
        <taxon>Oedothorax</taxon>
    </lineage>
</organism>
<comment type="caution">
    <text evidence="3">The sequence shown here is derived from an EMBL/GenBank/DDBJ whole genome shotgun (WGS) entry which is preliminary data.</text>
</comment>
<name>A0AAV6V2Y0_9ARAC</name>
<evidence type="ECO:0000256" key="1">
    <source>
        <dbReference type="SAM" id="Coils"/>
    </source>
</evidence>
<evidence type="ECO:0000313" key="3">
    <source>
        <dbReference type="EMBL" id="KAG8191112.1"/>
    </source>
</evidence>
<evidence type="ECO:0000256" key="2">
    <source>
        <dbReference type="SAM" id="MobiDB-lite"/>
    </source>
</evidence>
<feature type="coiled-coil region" evidence="1">
    <location>
        <begin position="200"/>
        <end position="241"/>
    </location>
</feature>
<dbReference type="Pfam" id="PF07412">
    <property type="entry name" value="Geminin"/>
    <property type="match status" value="1"/>
</dbReference>
<feature type="compositionally biased region" description="Basic and acidic residues" evidence="2">
    <location>
        <begin position="47"/>
        <end position="75"/>
    </location>
</feature>
<feature type="compositionally biased region" description="Polar residues" evidence="2">
    <location>
        <begin position="1"/>
        <end position="11"/>
    </location>
</feature>
<evidence type="ECO:0008006" key="5">
    <source>
        <dbReference type="Google" id="ProtNLM"/>
    </source>
</evidence>
<dbReference type="EMBL" id="JAFNEN010000166">
    <property type="protein sequence ID" value="KAG8191112.1"/>
    <property type="molecule type" value="Genomic_DNA"/>
</dbReference>
<feature type="compositionally biased region" description="Low complexity" evidence="2">
    <location>
        <begin position="117"/>
        <end position="128"/>
    </location>
</feature>
<feature type="region of interest" description="Disordered" evidence="2">
    <location>
        <begin position="1"/>
        <end position="128"/>
    </location>
</feature>
<dbReference type="AlphaFoldDB" id="A0AAV6V2Y0"/>
<keyword evidence="4" id="KW-1185">Reference proteome</keyword>
<dbReference type="GO" id="GO:0006275">
    <property type="term" value="P:regulation of DNA replication"/>
    <property type="evidence" value="ECO:0007669"/>
    <property type="project" value="InterPro"/>
</dbReference>
<accession>A0AAV6V2Y0</accession>
<reference evidence="3 4" key="1">
    <citation type="journal article" date="2022" name="Nat. Ecol. Evol.">
        <title>A masculinizing supergene underlies an exaggerated male reproductive morph in a spider.</title>
        <authorList>
            <person name="Hendrickx F."/>
            <person name="De Corte Z."/>
            <person name="Sonet G."/>
            <person name="Van Belleghem S.M."/>
            <person name="Kostlbacher S."/>
            <person name="Vangestel C."/>
        </authorList>
    </citation>
    <scope>NUCLEOTIDE SEQUENCE [LARGE SCALE GENOMIC DNA]</scope>
    <source>
        <strain evidence="3">W744_W776</strain>
    </source>
</reference>
<dbReference type="Proteomes" id="UP000827092">
    <property type="component" value="Unassembled WGS sequence"/>
</dbReference>
<keyword evidence="1" id="KW-0175">Coiled coil</keyword>
<feature type="compositionally biased region" description="Basic residues" evidence="2">
    <location>
        <begin position="102"/>
        <end position="116"/>
    </location>
</feature>
<dbReference type="SUPFAM" id="SSF111469">
    <property type="entry name" value="Geminin coiled-coil domain"/>
    <property type="match status" value="1"/>
</dbReference>
<dbReference type="InterPro" id="IPR022786">
    <property type="entry name" value="Geminin/Multicilin"/>
</dbReference>
<evidence type="ECO:0000313" key="4">
    <source>
        <dbReference type="Proteomes" id="UP000827092"/>
    </source>
</evidence>
<proteinExistence type="predicted"/>
<gene>
    <name evidence="3" type="ORF">JTE90_010036</name>
</gene>
<dbReference type="Gene3D" id="1.20.5.1180">
    <property type="entry name" value="Geminin coiled-coil domain"/>
    <property type="match status" value="1"/>
</dbReference>